<dbReference type="PANTHER" id="PTHR45649:SF1">
    <property type="entry name" value="TRANSPORTER, PUTATIVE (EUROFUNG)-RELATED"/>
    <property type="match status" value="1"/>
</dbReference>
<reference evidence="8 9" key="1">
    <citation type="submission" date="2015-09" db="EMBL/GenBank/DDBJ databases">
        <title>Host preference determinants of Valsa canker pathogens revealed by comparative genomics.</title>
        <authorList>
            <person name="Yin Z."/>
            <person name="Huang L."/>
        </authorList>
    </citation>
    <scope>NUCLEOTIDE SEQUENCE [LARGE SCALE GENOMIC DNA]</scope>
    <source>
        <strain evidence="8 9">SXYLt</strain>
    </source>
</reference>
<feature type="transmembrane region" description="Helical" evidence="6">
    <location>
        <begin position="397"/>
        <end position="418"/>
    </location>
</feature>
<feature type="transmembrane region" description="Helical" evidence="6">
    <location>
        <begin position="430"/>
        <end position="454"/>
    </location>
</feature>
<keyword evidence="4 6" id="KW-1133">Transmembrane helix</keyword>
<evidence type="ECO:0000259" key="7">
    <source>
        <dbReference type="Pfam" id="PF20684"/>
    </source>
</evidence>
<evidence type="ECO:0000256" key="4">
    <source>
        <dbReference type="ARBA" id="ARBA00022989"/>
    </source>
</evidence>
<feature type="transmembrane region" description="Helical" evidence="6">
    <location>
        <begin position="460"/>
        <end position="479"/>
    </location>
</feature>
<keyword evidence="3 6" id="KW-0812">Transmembrane</keyword>
<feature type="transmembrane region" description="Helical" evidence="6">
    <location>
        <begin position="44"/>
        <end position="64"/>
    </location>
</feature>
<feature type="transmembrane region" description="Helical" evidence="6">
    <location>
        <begin position="641"/>
        <end position="661"/>
    </location>
</feature>
<dbReference type="Pfam" id="PF13520">
    <property type="entry name" value="AA_permease_2"/>
    <property type="match status" value="1"/>
</dbReference>
<evidence type="ECO:0000256" key="5">
    <source>
        <dbReference type="ARBA" id="ARBA00023136"/>
    </source>
</evidence>
<name>A0A423WF75_9PEZI</name>
<feature type="transmembrane region" description="Helical" evidence="6">
    <location>
        <begin position="338"/>
        <end position="356"/>
    </location>
</feature>
<dbReference type="Gene3D" id="1.20.1740.10">
    <property type="entry name" value="Amino acid/polyamine transporter I"/>
    <property type="match status" value="1"/>
</dbReference>
<feature type="domain" description="Rhodopsin" evidence="7">
    <location>
        <begin position="32"/>
        <end position="236"/>
    </location>
</feature>
<dbReference type="PANTHER" id="PTHR45649">
    <property type="entry name" value="AMINO-ACID PERMEASE BAT1"/>
    <property type="match status" value="1"/>
</dbReference>
<organism evidence="8 9">
    <name type="scientific">Cytospora leucostoma</name>
    <dbReference type="NCBI Taxonomy" id="1230097"/>
    <lineage>
        <taxon>Eukaryota</taxon>
        <taxon>Fungi</taxon>
        <taxon>Dikarya</taxon>
        <taxon>Ascomycota</taxon>
        <taxon>Pezizomycotina</taxon>
        <taxon>Sordariomycetes</taxon>
        <taxon>Sordariomycetidae</taxon>
        <taxon>Diaporthales</taxon>
        <taxon>Cytosporaceae</taxon>
        <taxon>Cytospora</taxon>
    </lineage>
</organism>
<dbReference type="Proteomes" id="UP000285146">
    <property type="component" value="Unassembled WGS sequence"/>
</dbReference>
<comment type="caution">
    <text evidence="8">The sequence shown here is derived from an EMBL/GenBank/DDBJ whole genome shotgun (WGS) entry which is preliminary data.</text>
</comment>
<feature type="transmembrane region" description="Helical" evidence="6">
    <location>
        <begin position="759"/>
        <end position="778"/>
    </location>
</feature>
<gene>
    <name evidence="8" type="ORF">VPNG_07668</name>
</gene>
<feature type="transmembrane region" description="Helical" evidence="6">
    <location>
        <begin position="125"/>
        <end position="147"/>
    </location>
</feature>
<dbReference type="InParanoid" id="A0A423WF75"/>
<dbReference type="GO" id="GO:0016020">
    <property type="term" value="C:membrane"/>
    <property type="evidence" value="ECO:0007669"/>
    <property type="project" value="UniProtKB-SubCell"/>
</dbReference>
<evidence type="ECO:0000256" key="2">
    <source>
        <dbReference type="ARBA" id="ARBA00022448"/>
    </source>
</evidence>
<feature type="transmembrane region" description="Helical" evidence="6">
    <location>
        <begin position="167"/>
        <end position="190"/>
    </location>
</feature>
<dbReference type="InterPro" id="IPR002293">
    <property type="entry name" value="AA/rel_permease1"/>
</dbReference>
<sequence>MDPRAETTRDRSQSTFVIIWFLFLAAVFSVAARLGTKYAMARSLAWDDTLMIIAQSISITFAASSGLGKAMDTLAPGAADRGLSLKAEYASTPFLLLTLALVEWSICVFINHLSPKADHHRVDFAFRIIIGLWLMTGALVSLFQCAIPTPWDYTDGKRCLNRQKRAWWTFVEVVNMLTEFGFVFMYFWIIGRLQISILKRTAILAVFLTRLLVVVAAAAQLAVFWAAYPEADITQSLWLSTVSPDLRLPSPPCISSMATENSFSKEGPQARVGSFEPADPGSGSCDDAALARLGKKPVLKRNFGFMTIMGFSCTILITWEGSLITFLQGLQNGGPSGIIYGFIVVWVGTLSIFATLSELVSMAPTSGGQYHWVSMLAPHSSRKFLGYLTGWLTLTGWQALVASGGYVTGTMIQGLILLTHPDYINSMKNWHGTLLFWAVVLAGFSINTAIGSLLAKFEGLVLVVHLLGFFAVILPLAILSEHADSASVFNTFYNVGGWQTQGLSFCIGILGNVFAFLGGDGAIHMAEEIRNAAVVIPQSLMTGLTVNGLLGFAMLIATMYCVGDIDAALAENPSYPFMAIFRNAVGSTAGAAVMSAVIVVMSFSATTGCLASTSRLYWAFSRDRGLPGWRILMKTSPRTSIPMYSVVTTTVIAIILSLVNIGNATAFNGVISISVAGLFGSYLIASSLLLYRRLRGDIRNMEPDDTLVNTVDSSLTWGPWRLPGLFGIANNIFSCAYITFIFFFCFWPTSVDVTPQNMNWAVLVFVVVFIFSMLYYAVWARKVYSGPIVEL</sequence>
<dbReference type="EMBL" id="LKEB01000052">
    <property type="protein sequence ID" value="ROW02055.1"/>
    <property type="molecule type" value="Genomic_DNA"/>
</dbReference>
<proteinExistence type="predicted"/>
<dbReference type="STRING" id="1230097.A0A423WF75"/>
<dbReference type="GO" id="GO:0022857">
    <property type="term" value="F:transmembrane transporter activity"/>
    <property type="evidence" value="ECO:0007669"/>
    <property type="project" value="InterPro"/>
</dbReference>
<feature type="transmembrane region" description="Helical" evidence="6">
    <location>
        <begin position="303"/>
        <end position="326"/>
    </location>
</feature>
<comment type="subcellular location">
    <subcellularLocation>
        <location evidence="1">Membrane</location>
        <topology evidence="1">Multi-pass membrane protein</topology>
    </subcellularLocation>
</comment>
<keyword evidence="5 6" id="KW-0472">Membrane</keyword>
<dbReference type="InterPro" id="IPR049326">
    <property type="entry name" value="Rhodopsin_dom_fungi"/>
</dbReference>
<evidence type="ECO:0000313" key="9">
    <source>
        <dbReference type="Proteomes" id="UP000285146"/>
    </source>
</evidence>
<dbReference type="OrthoDB" id="3257095at2759"/>
<feature type="transmembrane region" description="Helical" evidence="6">
    <location>
        <begin position="94"/>
        <end position="113"/>
    </location>
</feature>
<dbReference type="AlphaFoldDB" id="A0A423WF75"/>
<evidence type="ECO:0000256" key="6">
    <source>
        <dbReference type="SAM" id="Phobius"/>
    </source>
</evidence>
<keyword evidence="9" id="KW-1185">Reference proteome</keyword>
<feature type="transmembrane region" description="Helical" evidence="6">
    <location>
        <begin position="202"/>
        <end position="228"/>
    </location>
</feature>
<evidence type="ECO:0000313" key="8">
    <source>
        <dbReference type="EMBL" id="ROW02055.1"/>
    </source>
</evidence>
<feature type="transmembrane region" description="Helical" evidence="6">
    <location>
        <begin position="725"/>
        <end position="747"/>
    </location>
</feature>
<keyword evidence="2" id="KW-0813">Transport</keyword>
<evidence type="ECO:0000256" key="3">
    <source>
        <dbReference type="ARBA" id="ARBA00022692"/>
    </source>
</evidence>
<accession>A0A423WF75</accession>
<evidence type="ECO:0000256" key="1">
    <source>
        <dbReference type="ARBA" id="ARBA00004141"/>
    </source>
</evidence>
<feature type="transmembrane region" description="Helical" evidence="6">
    <location>
        <begin position="12"/>
        <end position="32"/>
    </location>
</feature>
<feature type="transmembrane region" description="Helical" evidence="6">
    <location>
        <begin position="549"/>
        <end position="569"/>
    </location>
</feature>
<feature type="transmembrane region" description="Helical" evidence="6">
    <location>
        <begin position="667"/>
        <end position="691"/>
    </location>
</feature>
<dbReference type="Pfam" id="PF20684">
    <property type="entry name" value="Fung_rhodopsin"/>
    <property type="match status" value="1"/>
</dbReference>
<protein>
    <recommendedName>
        <fullName evidence="7">Rhodopsin domain-containing protein</fullName>
    </recommendedName>
</protein>